<organism evidence="1 2">
    <name type="scientific">Ideonella paludis</name>
    <dbReference type="NCBI Taxonomy" id="1233411"/>
    <lineage>
        <taxon>Bacteria</taxon>
        <taxon>Pseudomonadati</taxon>
        <taxon>Pseudomonadota</taxon>
        <taxon>Betaproteobacteria</taxon>
        <taxon>Burkholderiales</taxon>
        <taxon>Sphaerotilaceae</taxon>
        <taxon>Ideonella</taxon>
    </lineage>
</organism>
<dbReference type="RefSeq" id="WP_210810571.1">
    <property type="nucleotide sequence ID" value="NZ_JAGQDG010000007.1"/>
</dbReference>
<protein>
    <recommendedName>
        <fullName evidence="3">DUF3261 domain-containing protein</fullName>
    </recommendedName>
</protein>
<name>A0ABS5E158_9BURK</name>
<reference evidence="1 2" key="1">
    <citation type="submission" date="2021-04" db="EMBL/GenBank/DDBJ databases">
        <title>The genome sequence of type strain Ideonella paludis KCTC 32238.</title>
        <authorList>
            <person name="Liu Y."/>
        </authorList>
    </citation>
    <scope>NUCLEOTIDE SEQUENCE [LARGE SCALE GENOMIC DNA]</scope>
    <source>
        <strain evidence="1 2">KCTC 32238</strain>
    </source>
</reference>
<accession>A0ABS5E158</accession>
<dbReference type="EMBL" id="JAGQDG010000007">
    <property type="protein sequence ID" value="MBQ0937127.1"/>
    <property type="molecule type" value="Genomic_DNA"/>
</dbReference>
<keyword evidence="2" id="KW-1185">Reference proteome</keyword>
<evidence type="ECO:0000313" key="1">
    <source>
        <dbReference type="EMBL" id="MBQ0937127.1"/>
    </source>
</evidence>
<dbReference type="Proteomes" id="UP000672097">
    <property type="component" value="Unassembled WGS sequence"/>
</dbReference>
<sequence length="210" mass="23250">MHPLLTSRRFTSLFVFLMALVLAACTQVPLRSLWQLRQLDWQQLDPAFLLALAYLPEGIEARPDAAVITLKLERGNAAAEVWEERLVLRPVQGTAPVPWPQAPERRGQWLALGLDAQQQARFHALRSTLQAWKAQDGAAAKRTVSMSLEPQMCRRGATPAKGQKALRISGWLRWKAQQAPVLLLDEAGLAELSERQPDAAALPLCADGAH</sequence>
<comment type="caution">
    <text evidence="1">The sequence shown here is derived from an EMBL/GenBank/DDBJ whole genome shotgun (WGS) entry which is preliminary data.</text>
</comment>
<proteinExistence type="predicted"/>
<gene>
    <name evidence="1" type="ORF">KAK11_17510</name>
</gene>
<evidence type="ECO:0008006" key="3">
    <source>
        <dbReference type="Google" id="ProtNLM"/>
    </source>
</evidence>
<evidence type="ECO:0000313" key="2">
    <source>
        <dbReference type="Proteomes" id="UP000672097"/>
    </source>
</evidence>